<evidence type="ECO:0000313" key="1">
    <source>
        <dbReference type="Proteomes" id="UP000887580"/>
    </source>
</evidence>
<sequence length="691" mass="78655">MSYYRWQNSFWRNALPDNILPDFLRYRLLTTESPSSSTTSSSLSNTTPTMPQHREISRHIKVNTEQQTKKFCSNEISTCKYNAISFLPRFLLEQFRRYANIFFLVIALLQQIPDVSPTGRYTTAVPFLMIMAISAIKEIFEDLKRRRMDYIVNNYMTLVLKNKDWKETEWKNIKVGDIVKITDGHVFPADIVLLTSSEHHGLAYIETSNLDGETNLKIRQAPKVSIEYSTKEKLEEMKAEIECEGPNKNIANFAGTLLIHNNKYALKANELLLRGARLKNTSWVYGAVIKVGDIVKITDGHVFPADIVLLTSSEHHGLAYIETSNLDGETNLKIHQAPKVSVEYSTKEKLEEMQAEIECEGPNNNIANFAGTLLIHNNKYALKANELLLRGARLKNTSWVYGAVVYTGHDAKLLRNSKTAPLKRSTIDMLTNNRIIFLFFVLVALALVCGGGAKIYDIFYLSDAWYLGKIAETNFAWNVLTFFILYNNLIPISLQVTLELVRFFQAGYINQDIQMYDEESDTAANARTSNLNEELGQVQYIMTDKTGTLTRNIMKFKKCSVQGVNYGNDDDESFRDGKLVEDFKNDNSEKKLVGHFLTLMAVCHTIVPEDKEEGKLEYHGSSPDESALVRGASRLGFVFVTRAPDHVVIKRHGEEIKYYIDHTIDFDSDRKRMSVICHSDEGDYIVYTKGA</sequence>
<organism evidence="1 2">
    <name type="scientific">Panagrolaimus sp. PS1159</name>
    <dbReference type="NCBI Taxonomy" id="55785"/>
    <lineage>
        <taxon>Eukaryota</taxon>
        <taxon>Metazoa</taxon>
        <taxon>Ecdysozoa</taxon>
        <taxon>Nematoda</taxon>
        <taxon>Chromadorea</taxon>
        <taxon>Rhabditida</taxon>
        <taxon>Tylenchina</taxon>
        <taxon>Panagrolaimomorpha</taxon>
        <taxon>Panagrolaimoidea</taxon>
        <taxon>Panagrolaimidae</taxon>
        <taxon>Panagrolaimus</taxon>
    </lineage>
</organism>
<dbReference type="Proteomes" id="UP000887580">
    <property type="component" value="Unplaced"/>
</dbReference>
<name>A0AC35GRY5_9BILA</name>
<reference evidence="2" key="1">
    <citation type="submission" date="2022-11" db="UniProtKB">
        <authorList>
            <consortium name="WormBaseParasite"/>
        </authorList>
    </citation>
    <scope>IDENTIFICATION</scope>
</reference>
<protein>
    <submittedName>
        <fullName evidence="2">P-type ATPase N-terminal domain-containing protein</fullName>
    </submittedName>
</protein>
<evidence type="ECO:0000313" key="2">
    <source>
        <dbReference type="WBParaSite" id="PS1159_v2.g8104.t1"/>
    </source>
</evidence>
<dbReference type="WBParaSite" id="PS1159_v2.g8104.t1">
    <property type="protein sequence ID" value="PS1159_v2.g8104.t1"/>
    <property type="gene ID" value="PS1159_v2.g8104"/>
</dbReference>
<accession>A0AC35GRY5</accession>
<proteinExistence type="predicted"/>